<organism evidence="1 2">
    <name type="scientific">Amycolatopsis cihanbeyliensis</name>
    <dbReference type="NCBI Taxonomy" id="1128664"/>
    <lineage>
        <taxon>Bacteria</taxon>
        <taxon>Bacillati</taxon>
        <taxon>Actinomycetota</taxon>
        <taxon>Actinomycetes</taxon>
        <taxon>Pseudonocardiales</taxon>
        <taxon>Pseudonocardiaceae</taxon>
        <taxon>Amycolatopsis</taxon>
    </lineage>
</organism>
<dbReference type="Proteomes" id="UP000320876">
    <property type="component" value="Unassembled WGS sequence"/>
</dbReference>
<reference evidence="1 2" key="1">
    <citation type="submission" date="2019-06" db="EMBL/GenBank/DDBJ databases">
        <title>Sequencing the genomes of 1000 actinobacteria strains.</title>
        <authorList>
            <person name="Klenk H.-P."/>
        </authorList>
    </citation>
    <scope>NUCLEOTIDE SEQUENCE [LARGE SCALE GENOMIC DNA]</scope>
    <source>
        <strain evidence="1 2">DSM 45679</strain>
    </source>
</reference>
<dbReference type="AlphaFoldDB" id="A0A542DK51"/>
<comment type="caution">
    <text evidence="1">The sequence shown here is derived from an EMBL/GenBank/DDBJ whole genome shotgun (WGS) entry which is preliminary data.</text>
</comment>
<proteinExistence type="predicted"/>
<protein>
    <submittedName>
        <fullName evidence="1">Uncharacterized protein</fullName>
    </submittedName>
</protein>
<evidence type="ECO:0000313" key="1">
    <source>
        <dbReference type="EMBL" id="TQJ03473.1"/>
    </source>
</evidence>
<keyword evidence="2" id="KW-1185">Reference proteome</keyword>
<dbReference type="OrthoDB" id="3630338at2"/>
<name>A0A542DK51_AMYCI</name>
<accession>A0A542DK51</accession>
<evidence type="ECO:0000313" key="2">
    <source>
        <dbReference type="Proteomes" id="UP000320876"/>
    </source>
</evidence>
<gene>
    <name evidence="1" type="ORF">FB471_3234</name>
</gene>
<sequence length="137" mass="14888">MGALAVLADGPYMPEIPVWFRFSDENPLTLEPYAECGFGDLPPYIEDVIVDELGLKPTEWNALVDERAVYELVDPDRWFSLERFCGQVAARGRRSGPPAACPDCWGTLAACDADGSITGRVGTPHLCLCASLGQVAR</sequence>
<dbReference type="EMBL" id="VFML01000001">
    <property type="protein sequence ID" value="TQJ03473.1"/>
    <property type="molecule type" value="Genomic_DNA"/>
</dbReference>